<feature type="compositionally biased region" description="Basic and acidic residues" evidence="8">
    <location>
        <begin position="206"/>
        <end position="227"/>
    </location>
</feature>
<evidence type="ECO:0000256" key="6">
    <source>
        <dbReference type="PROSITE-ProRule" id="PRU00042"/>
    </source>
</evidence>
<dbReference type="EMBL" id="AQGS01000443">
    <property type="protein sequence ID" value="EPS39803.1"/>
    <property type="molecule type" value="Genomic_DNA"/>
</dbReference>
<accession>S8BKC5</accession>
<evidence type="ECO:0000256" key="1">
    <source>
        <dbReference type="ARBA" id="ARBA00022723"/>
    </source>
</evidence>
<dbReference type="Gene3D" id="3.30.160.60">
    <property type="entry name" value="Classic Zinc Finger"/>
    <property type="match status" value="2"/>
</dbReference>
<evidence type="ECO:0000256" key="5">
    <source>
        <dbReference type="ARBA" id="ARBA00023242"/>
    </source>
</evidence>
<feature type="region of interest" description="Disordered" evidence="8">
    <location>
        <begin position="206"/>
        <end position="248"/>
    </location>
</feature>
<feature type="region of interest" description="Disordered" evidence="8">
    <location>
        <begin position="613"/>
        <end position="726"/>
    </location>
</feature>
<dbReference type="GO" id="GO:0000978">
    <property type="term" value="F:RNA polymerase II cis-regulatory region sequence-specific DNA binding"/>
    <property type="evidence" value="ECO:0007669"/>
    <property type="project" value="TreeGrafter"/>
</dbReference>
<evidence type="ECO:0000256" key="3">
    <source>
        <dbReference type="ARBA" id="ARBA00022771"/>
    </source>
</evidence>
<dbReference type="Proteomes" id="UP000015100">
    <property type="component" value="Unassembled WGS sequence"/>
</dbReference>
<feature type="region of interest" description="Disordered" evidence="8">
    <location>
        <begin position="344"/>
        <end position="365"/>
    </location>
</feature>
<feature type="compositionally biased region" description="Low complexity" evidence="8">
    <location>
        <begin position="642"/>
        <end position="655"/>
    </location>
</feature>
<dbReference type="InterPro" id="IPR013087">
    <property type="entry name" value="Znf_C2H2_type"/>
</dbReference>
<feature type="compositionally biased region" description="Acidic residues" evidence="8">
    <location>
        <begin position="414"/>
        <end position="423"/>
    </location>
</feature>
<feature type="region of interest" description="Disordered" evidence="8">
    <location>
        <begin position="257"/>
        <end position="276"/>
    </location>
</feature>
<feature type="region of interest" description="Disordered" evidence="8">
    <location>
        <begin position="291"/>
        <end position="317"/>
    </location>
</feature>
<feature type="compositionally biased region" description="Polar residues" evidence="8">
    <location>
        <begin position="455"/>
        <end position="473"/>
    </location>
</feature>
<evidence type="ECO:0000256" key="2">
    <source>
        <dbReference type="ARBA" id="ARBA00022737"/>
    </source>
</evidence>
<evidence type="ECO:0000256" key="4">
    <source>
        <dbReference type="ARBA" id="ARBA00022833"/>
    </source>
</evidence>
<keyword evidence="1" id="KW-0479">Metal-binding</keyword>
<dbReference type="PROSITE" id="PS00028">
    <property type="entry name" value="ZINC_FINGER_C2H2_1"/>
    <property type="match status" value="2"/>
</dbReference>
<feature type="compositionally biased region" description="Polar residues" evidence="8">
    <location>
        <begin position="126"/>
        <end position="144"/>
    </location>
</feature>
<reference evidence="10 11" key="1">
    <citation type="journal article" date="2013" name="PLoS Genet.">
        <title>Genomic mechanisms accounting for the adaptation to parasitism in nematode-trapping fungi.</title>
        <authorList>
            <person name="Meerupati T."/>
            <person name="Andersson K.M."/>
            <person name="Friman E."/>
            <person name="Kumar D."/>
            <person name="Tunlid A."/>
            <person name="Ahren D."/>
        </authorList>
    </citation>
    <scope>NUCLEOTIDE SEQUENCE [LARGE SCALE GENOMIC DNA]</scope>
    <source>
        <strain evidence="10 11">CBS 200.50</strain>
    </source>
</reference>
<evidence type="ECO:0000256" key="7">
    <source>
        <dbReference type="SAM" id="Coils"/>
    </source>
</evidence>
<feature type="region of interest" description="Disordered" evidence="8">
    <location>
        <begin position="112"/>
        <end position="144"/>
    </location>
</feature>
<feature type="domain" description="C2H2-type" evidence="9">
    <location>
        <begin position="166"/>
        <end position="189"/>
    </location>
</feature>
<feature type="domain" description="C2H2-type" evidence="9">
    <location>
        <begin position="558"/>
        <end position="581"/>
    </location>
</feature>
<comment type="caution">
    <text evidence="10">The sequence shown here is derived from an EMBL/GenBank/DDBJ whole genome shotgun (WGS) entry which is preliminary data.</text>
</comment>
<evidence type="ECO:0000313" key="11">
    <source>
        <dbReference type="Proteomes" id="UP000015100"/>
    </source>
</evidence>
<dbReference type="GO" id="GO:0005634">
    <property type="term" value="C:nucleus"/>
    <property type="evidence" value="ECO:0007669"/>
    <property type="project" value="TreeGrafter"/>
</dbReference>
<dbReference type="GO" id="GO:0008270">
    <property type="term" value="F:zinc ion binding"/>
    <property type="evidence" value="ECO:0007669"/>
    <property type="project" value="UniProtKB-KW"/>
</dbReference>
<evidence type="ECO:0000313" key="10">
    <source>
        <dbReference type="EMBL" id="EPS39803.1"/>
    </source>
</evidence>
<dbReference type="SUPFAM" id="SSF57667">
    <property type="entry name" value="beta-beta-alpha zinc fingers"/>
    <property type="match status" value="2"/>
</dbReference>
<evidence type="ECO:0000256" key="8">
    <source>
        <dbReference type="SAM" id="MobiDB-lite"/>
    </source>
</evidence>
<proteinExistence type="predicted"/>
<organism evidence="10 11">
    <name type="scientific">Dactylellina haptotyla (strain CBS 200.50)</name>
    <name type="common">Nematode-trapping fungus</name>
    <name type="synonym">Monacrosporium haptotylum</name>
    <dbReference type="NCBI Taxonomy" id="1284197"/>
    <lineage>
        <taxon>Eukaryota</taxon>
        <taxon>Fungi</taxon>
        <taxon>Dikarya</taxon>
        <taxon>Ascomycota</taxon>
        <taxon>Pezizomycotina</taxon>
        <taxon>Orbiliomycetes</taxon>
        <taxon>Orbiliales</taxon>
        <taxon>Orbiliaceae</taxon>
        <taxon>Dactylellina</taxon>
    </lineage>
</organism>
<keyword evidence="7" id="KW-0175">Coiled coil</keyword>
<feature type="compositionally biased region" description="Basic residues" evidence="8">
    <location>
        <begin position="474"/>
        <end position="484"/>
    </location>
</feature>
<dbReference type="GO" id="GO:0001228">
    <property type="term" value="F:DNA-binding transcription activator activity, RNA polymerase II-specific"/>
    <property type="evidence" value="ECO:0007669"/>
    <property type="project" value="TreeGrafter"/>
</dbReference>
<gene>
    <name evidence="10" type="ORF">H072_6248</name>
</gene>
<keyword evidence="11" id="KW-1185">Reference proteome</keyword>
<keyword evidence="3 6" id="KW-0863">Zinc-finger</keyword>
<protein>
    <recommendedName>
        <fullName evidence="9">C2H2-type domain-containing protein</fullName>
    </recommendedName>
</protein>
<dbReference type="HOGENOM" id="CLU_361693_0_0_1"/>
<name>S8BKC5_DACHA</name>
<feature type="coiled-coil region" evidence="7">
    <location>
        <begin position="730"/>
        <end position="757"/>
    </location>
</feature>
<keyword evidence="5" id="KW-0539">Nucleus</keyword>
<dbReference type="OrthoDB" id="654211at2759"/>
<keyword evidence="2" id="KW-0677">Repeat</keyword>
<dbReference type="PROSITE" id="PS50157">
    <property type="entry name" value="ZINC_FINGER_C2H2_2"/>
    <property type="match status" value="2"/>
</dbReference>
<dbReference type="InterPro" id="IPR036236">
    <property type="entry name" value="Znf_C2H2_sf"/>
</dbReference>
<feature type="region of interest" description="Disordered" evidence="8">
    <location>
        <begin position="414"/>
        <end position="502"/>
    </location>
</feature>
<evidence type="ECO:0000259" key="9">
    <source>
        <dbReference type="PROSITE" id="PS50157"/>
    </source>
</evidence>
<keyword evidence="4" id="KW-0862">Zinc</keyword>
<dbReference type="Pfam" id="PF00096">
    <property type="entry name" value="zf-C2H2"/>
    <property type="match status" value="1"/>
</dbReference>
<dbReference type="PANTHER" id="PTHR24393:SF34">
    <property type="entry name" value="PR_SET DOMAIN 13"/>
    <property type="match status" value="1"/>
</dbReference>
<dbReference type="PANTHER" id="PTHR24393">
    <property type="entry name" value="ZINC FINGER PROTEIN"/>
    <property type="match status" value="1"/>
</dbReference>
<dbReference type="SMART" id="SM00355">
    <property type="entry name" value="ZnF_C2H2"/>
    <property type="match status" value="4"/>
</dbReference>
<reference evidence="11" key="2">
    <citation type="submission" date="2013-04" db="EMBL/GenBank/DDBJ databases">
        <title>Genomic mechanisms accounting for the adaptation to parasitism in nematode-trapping fungi.</title>
        <authorList>
            <person name="Ahren D.G."/>
        </authorList>
    </citation>
    <scope>NUCLEOTIDE SEQUENCE [LARGE SCALE GENOMIC DNA]</scope>
    <source>
        <strain evidence="11">CBS 200.50</strain>
    </source>
</reference>
<dbReference type="AlphaFoldDB" id="S8BKC5"/>
<feature type="compositionally biased region" description="Low complexity" evidence="8">
    <location>
        <begin position="257"/>
        <end position="270"/>
    </location>
</feature>
<sequence length="773" mass="85511">MVGSQFASELISQNPNTLISQLGPTECERALSVLADVDSRFDDYFDLPFFDADPKAVSLIEIPKTTAEPSLSLRYTYPQAIPTAHLKKIESFQKTAELLPSSENILLRPEAGADEAGDEAARVESQRSSTVCQDNQLASPSNILPEPSTLSAVISHRRPRKTSIAYSCQLCGKRFSNKKNLGFHASQDHGAAIFPCKNCDSVVTRHDNRDKHQRTCQEKSAVEETNTKRALPPSEKTQDIHSSPAKRRRVNILGTSIATASSPPIKSSSPLLQPASSFESDIPAHLEYLPSSQETTPSNQLVENDSMSPTSEISPATYGTSFTKIISEVLARMKALEEGLRELKKQDNPNGEAETTHSEPVQVESTADDELIPPAMNQITRDAVKAFAEAFLDVSRNLDEGRILGLDFSFFTDEEASPTEPETEISAMYGSDSPVSSVAVDTPPTAFSRPDHNLQRIQAQHNTGDSLHVTTPHQTRRQPLRPRSQKSGNRTRESVEETSQAEVVRELSENGFFSIIVPPTITANPTILDQTGLVPTLQQAHDLTVLRNKAPRRGSNIYNCPECPKSFTNRKLYGDHVWTKHGIAIFKCEYCPTAVTRHDNLKVHERGCLQKNKAEKRRRSVPTEEQTIRPEKRPYRVSTRNLPPMSVAPASASPPSNNPLPVPGVSPMLESPGRTVNPFSPRDQMQLDNNHNDGGILPSFPPSINVPPEMRNGDQDDRTPNANPDPQQIIASLNKRLDMANEEIKVWKRMYHKVNNKLLAFQNRSAGATKRNS</sequence>